<dbReference type="RefSeq" id="WP_227713368.1">
    <property type="nucleotide sequence ID" value="NZ_CBCRZU010000037.1"/>
</dbReference>
<accession>A0A378QC61</accession>
<evidence type="ECO:0000313" key="3">
    <source>
        <dbReference type="EMBL" id="STY98262.1"/>
    </source>
</evidence>
<protein>
    <submittedName>
        <fullName evidence="3">Uncharacterized protein conserved in bacteria</fullName>
    </submittedName>
</protein>
<dbReference type="InterPro" id="IPR027372">
    <property type="entry name" value="Phytase-like_dom"/>
</dbReference>
<organism evidence="3 4">
    <name type="scientific">Faucicola osloensis</name>
    <name type="common">Moraxella osloensis</name>
    <dbReference type="NCBI Taxonomy" id="34062"/>
    <lineage>
        <taxon>Bacteria</taxon>
        <taxon>Pseudomonadati</taxon>
        <taxon>Pseudomonadota</taxon>
        <taxon>Gammaproteobacteria</taxon>
        <taxon>Moraxellales</taxon>
        <taxon>Moraxellaceae</taxon>
        <taxon>Faucicola</taxon>
    </lineage>
</organism>
<feature type="domain" description="Phytase-like" evidence="2">
    <location>
        <begin position="87"/>
        <end position="463"/>
    </location>
</feature>
<dbReference type="SUPFAM" id="SSF63825">
    <property type="entry name" value="YWTD domain"/>
    <property type="match status" value="1"/>
</dbReference>
<proteinExistence type="predicted"/>
<reference evidence="3 4" key="1">
    <citation type="submission" date="2018-06" db="EMBL/GenBank/DDBJ databases">
        <authorList>
            <consortium name="Pathogen Informatics"/>
            <person name="Doyle S."/>
        </authorList>
    </citation>
    <scope>NUCLEOTIDE SEQUENCE [LARGE SCALE GENOMIC DNA]</scope>
    <source>
        <strain evidence="3 4">NCTC10465</strain>
    </source>
</reference>
<name>A0A378QC61_FAUOS</name>
<feature type="chain" id="PRO_5016847158" evidence="1">
    <location>
        <begin position="23"/>
        <end position="498"/>
    </location>
</feature>
<dbReference type="Proteomes" id="UP000255230">
    <property type="component" value="Unassembled WGS sequence"/>
</dbReference>
<dbReference type="EMBL" id="UGPY01000001">
    <property type="protein sequence ID" value="STY98262.1"/>
    <property type="molecule type" value="Genomic_DNA"/>
</dbReference>
<feature type="signal peptide" evidence="1">
    <location>
        <begin position="1"/>
        <end position="22"/>
    </location>
</feature>
<keyword evidence="1" id="KW-0732">Signal</keyword>
<dbReference type="Pfam" id="PF13449">
    <property type="entry name" value="Phytase-like"/>
    <property type="match status" value="1"/>
</dbReference>
<evidence type="ECO:0000313" key="4">
    <source>
        <dbReference type="Proteomes" id="UP000255230"/>
    </source>
</evidence>
<dbReference type="PROSITE" id="PS51257">
    <property type="entry name" value="PROKAR_LIPOPROTEIN"/>
    <property type="match status" value="1"/>
</dbReference>
<gene>
    <name evidence="3" type="ORF">NCTC10465_02070</name>
</gene>
<dbReference type="AlphaFoldDB" id="A0A378QC61"/>
<dbReference type="PANTHER" id="PTHR37957">
    <property type="entry name" value="BLR7070 PROTEIN"/>
    <property type="match status" value="1"/>
</dbReference>
<keyword evidence="4" id="KW-1185">Reference proteome</keyword>
<evidence type="ECO:0000256" key="1">
    <source>
        <dbReference type="SAM" id="SignalP"/>
    </source>
</evidence>
<evidence type="ECO:0000259" key="2">
    <source>
        <dbReference type="Pfam" id="PF13449"/>
    </source>
</evidence>
<sequence>MSTMLTKTKLTLLAVATASLLAGCNNDNNSNVSFDNSTPNTSYENLLTTFKNGTALPSKVLLTTKDADGKTVNVYQGGYGSDAFVNPANPTQFYALTDRGPNADVVNGDPNLDKGEGKAFPVPSYTPNLGLFQLGNDGKISLVKVIEFKRPDGTTKVTGLPNPVNGATKEVAYIQNTTDTAFDRLMLVDQTKPYDALTNPTKTDPYGFDPEGLAVMKDGTFWVSDEYGPHIVHFDANGREIARINAFDTGEGASTYKVNGKLITLPAEFKKRRANRGMEGLTVTPDQKYLVGIMQSALYNPDKTTKKSTMTRIVRIELATGNIEQFIYQQQNTATDSNSGIVAIDKDTFYVIERDGELPQFNAAAIKKVYKIGLASATNLESITNTTDIVQDVNLGLMVGGKTLEQLTLTADGWNVLASKGIRPVSKTEYLDAVMKLNYPHDKLEGLLLFPNGTLGLINDDDFGIAAQVKDSKDFITPKYIDKANSDIDSDRLYIYRP</sequence>
<dbReference type="PANTHER" id="PTHR37957:SF1">
    <property type="entry name" value="PHYTASE-LIKE DOMAIN-CONTAINING PROTEIN"/>
    <property type="match status" value="1"/>
</dbReference>
<dbReference type="GeneID" id="35777494"/>